<dbReference type="OrthoDB" id="2461511at2759"/>
<reference evidence="2" key="1">
    <citation type="submission" date="2021-06" db="EMBL/GenBank/DDBJ databases">
        <authorList>
            <person name="Kallberg Y."/>
            <person name="Tangrot J."/>
            <person name="Rosling A."/>
        </authorList>
    </citation>
    <scope>NUCLEOTIDE SEQUENCE</scope>
    <source>
        <strain evidence="2">FL966</strain>
    </source>
</reference>
<feature type="region of interest" description="Disordered" evidence="1">
    <location>
        <begin position="51"/>
        <end position="77"/>
    </location>
</feature>
<evidence type="ECO:0000313" key="3">
    <source>
        <dbReference type="Proteomes" id="UP000789759"/>
    </source>
</evidence>
<keyword evidence="3" id="KW-1185">Reference proteome</keyword>
<proteinExistence type="predicted"/>
<accession>A0A9N9HDT0</accession>
<dbReference type="EMBL" id="CAJVQA010008174">
    <property type="protein sequence ID" value="CAG8667787.1"/>
    <property type="molecule type" value="Genomic_DNA"/>
</dbReference>
<dbReference type="Proteomes" id="UP000789759">
    <property type="component" value="Unassembled WGS sequence"/>
</dbReference>
<comment type="caution">
    <text evidence="2">The sequence shown here is derived from an EMBL/GenBank/DDBJ whole genome shotgun (WGS) entry which is preliminary data.</text>
</comment>
<evidence type="ECO:0000313" key="2">
    <source>
        <dbReference type="EMBL" id="CAG8667787.1"/>
    </source>
</evidence>
<sequence length="77" mass="7942">MTDQAVNCEASTSYAVNAEVSAPNVSHMVNAEANTLCNNVVDNKASTSYENAINEGANDTETSSSEGANDTGTVLVK</sequence>
<organism evidence="2 3">
    <name type="scientific">Cetraspora pellucida</name>
    <dbReference type="NCBI Taxonomy" id="1433469"/>
    <lineage>
        <taxon>Eukaryota</taxon>
        <taxon>Fungi</taxon>
        <taxon>Fungi incertae sedis</taxon>
        <taxon>Mucoromycota</taxon>
        <taxon>Glomeromycotina</taxon>
        <taxon>Glomeromycetes</taxon>
        <taxon>Diversisporales</taxon>
        <taxon>Gigasporaceae</taxon>
        <taxon>Cetraspora</taxon>
    </lineage>
</organism>
<evidence type="ECO:0000256" key="1">
    <source>
        <dbReference type="SAM" id="MobiDB-lite"/>
    </source>
</evidence>
<protein>
    <submittedName>
        <fullName evidence="2">14370_t:CDS:1</fullName>
    </submittedName>
</protein>
<name>A0A9N9HDT0_9GLOM</name>
<dbReference type="AlphaFoldDB" id="A0A9N9HDT0"/>
<gene>
    <name evidence="2" type="ORF">CPELLU_LOCUS10116</name>
</gene>